<dbReference type="OrthoDB" id="9887332at2"/>
<name>A0A1G8RFB9_9RHOB</name>
<accession>A0A1G8RFB9</accession>
<evidence type="ECO:0000313" key="2">
    <source>
        <dbReference type="Proteomes" id="UP000199340"/>
    </source>
</evidence>
<proteinExistence type="predicted"/>
<dbReference type="Proteomes" id="UP000199340">
    <property type="component" value="Unassembled WGS sequence"/>
</dbReference>
<gene>
    <name evidence="1" type="ORF">SAMN05421850_10997</name>
</gene>
<evidence type="ECO:0000313" key="1">
    <source>
        <dbReference type="EMBL" id="SDJ15668.1"/>
    </source>
</evidence>
<reference evidence="1 2" key="1">
    <citation type="submission" date="2016-10" db="EMBL/GenBank/DDBJ databases">
        <authorList>
            <person name="de Groot N.N."/>
        </authorList>
    </citation>
    <scope>NUCLEOTIDE SEQUENCE [LARGE SCALE GENOMIC DNA]</scope>
    <source>
        <strain evidence="1 2">DSM 28010</strain>
    </source>
</reference>
<dbReference type="RefSeq" id="WP_139170546.1">
    <property type="nucleotide sequence ID" value="NZ_FNEB01000009.1"/>
</dbReference>
<organism evidence="1 2">
    <name type="scientific">Lutimaribacter saemankumensis</name>
    <dbReference type="NCBI Taxonomy" id="490829"/>
    <lineage>
        <taxon>Bacteria</taxon>
        <taxon>Pseudomonadati</taxon>
        <taxon>Pseudomonadota</taxon>
        <taxon>Alphaproteobacteria</taxon>
        <taxon>Rhodobacterales</taxon>
        <taxon>Roseobacteraceae</taxon>
        <taxon>Lutimaribacter</taxon>
    </lineage>
</organism>
<protein>
    <recommendedName>
        <fullName evidence="3">Response regulatory domain-containing protein</fullName>
    </recommendedName>
</protein>
<evidence type="ECO:0008006" key="3">
    <source>
        <dbReference type="Google" id="ProtNLM"/>
    </source>
</evidence>
<keyword evidence="2" id="KW-1185">Reference proteome</keyword>
<sequence>MGHIRETSIMAAIGRVEARLSRKPVLVIGKREGRARQVTAQLRHLNLRFRVEENLYDGLKELSIDAEGWSLAVLVADDIGGLPIARRSCDWLRAAAAGLPAIIAGSDAPALGRPATIWNDGPVMVKLPLSAQVFARAVSQACGKPPQPSYVAVA</sequence>
<dbReference type="EMBL" id="FNEB01000009">
    <property type="protein sequence ID" value="SDJ15668.1"/>
    <property type="molecule type" value="Genomic_DNA"/>
</dbReference>
<dbReference type="AlphaFoldDB" id="A0A1G8RFB9"/>